<dbReference type="AlphaFoldDB" id="A0AAD3XG92"/>
<protein>
    <submittedName>
        <fullName evidence="2">Uncharacterized protein</fullName>
    </submittedName>
</protein>
<dbReference type="EMBL" id="BSYO01000004">
    <property type="protein sequence ID" value="GMH03448.1"/>
    <property type="molecule type" value="Genomic_DNA"/>
</dbReference>
<organism evidence="2 3">
    <name type="scientific">Nepenthes gracilis</name>
    <name type="common">Slender pitcher plant</name>
    <dbReference type="NCBI Taxonomy" id="150966"/>
    <lineage>
        <taxon>Eukaryota</taxon>
        <taxon>Viridiplantae</taxon>
        <taxon>Streptophyta</taxon>
        <taxon>Embryophyta</taxon>
        <taxon>Tracheophyta</taxon>
        <taxon>Spermatophyta</taxon>
        <taxon>Magnoliopsida</taxon>
        <taxon>eudicotyledons</taxon>
        <taxon>Gunneridae</taxon>
        <taxon>Pentapetalae</taxon>
        <taxon>Caryophyllales</taxon>
        <taxon>Nepenthaceae</taxon>
        <taxon>Nepenthes</taxon>
    </lineage>
</organism>
<feature type="region of interest" description="Disordered" evidence="1">
    <location>
        <begin position="48"/>
        <end position="71"/>
    </location>
</feature>
<accession>A0AAD3XG92</accession>
<name>A0AAD3XG92_NEPGR</name>
<feature type="compositionally biased region" description="Polar residues" evidence="1">
    <location>
        <begin position="187"/>
        <end position="206"/>
    </location>
</feature>
<feature type="compositionally biased region" description="Polar residues" evidence="1">
    <location>
        <begin position="62"/>
        <end position="71"/>
    </location>
</feature>
<dbReference type="Proteomes" id="UP001279734">
    <property type="component" value="Unassembled WGS sequence"/>
</dbReference>
<feature type="region of interest" description="Disordered" evidence="1">
    <location>
        <begin position="144"/>
        <end position="206"/>
    </location>
</feature>
<evidence type="ECO:0000313" key="2">
    <source>
        <dbReference type="EMBL" id="GMH03448.1"/>
    </source>
</evidence>
<feature type="compositionally biased region" description="Polar residues" evidence="1">
    <location>
        <begin position="151"/>
        <end position="167"/>
    </location>
</feature>
<sequence>MRDSATAFCGNAHGDPQDGWLLVPSVEYWGCLVDVNSIVLLLKSRAGFSKSSSSPGIEPTIRATSNQPEPDSNGYTNLHISRQIPFRSPTLGASTSSGFIQHSSQKTNTARSATSNLTTISSKSSVPGQQHCGPIRICYSRAEKAERMQQPHPSIRTNVSSEDSNSYHPYCARTYHSSSQRRHRSATLPQCSNQHGGQPYSSIKFQ</sequence>
<comment type="caution">
    <text evidence="2">The sequence shown here is derived from an EMBL/GenBank/DDBJ whole genome shotgun (WGS) entry which is preliminary data.</text>
</comment>
<reference evidence="2" key="1">
    <citation type="submission" date="2023-05" db="EMBL/GenBank/DDBJ databases">
        <title>Nepenthes gracilis genome sequencing.</title>
        <authorList>
            <person name="Fukushima K."/>
        </authorList>
    </citation>
    <scope>NUCLEOTIDE SEQUENCE</scope>
    <source>
        <strain evidence="2">SING2019-196</strain>
    </source>
</reference>
<keyword evidence="3" id="KW-1185">Reference proteome</keyword>
<feature type="region of interest" description="Disordered" evidence="1">
    <location>
        <begin position="94"/>
        <end position="128"/>
    </location>
</feature>
<gene>
    <name evidence="2" type="ORF">Nepgr_005287</name>
</gene>
<evidence type="ECO:0000313" key="3">
    <source>
        <dbReference type="Proteomes" id="UP001279734"/>
    </source>
</evidence>
<proteinExistence type="predicted"/>
<evidence type="ECO:0000256" key="1">
    <source>
        <dbReference type="SAM" id="MobiDB-lite"/>
    </source>
</evidence>